<dbReference type="PANTHER" id="PTHR30055">
    <property type="entry name" value="HTH-TYPE TRANSCRIPTIONAL REGULATOR RUTR"/>
    <property type="match status" value="1"/>
</dbReference>
<dbReference type="InterPro" id="IPR001647">
    <property type="entry name" value="HTH_TetR"/>
</dbReference>
<gene>
    <name evidence="4" type="ORF">BKA16_004205</name>
</gene>
<evidence type="ECO:0000313" key="4">
    <source>
        <dbReference type="EMBL" id="MBB4137653.1"/>
    </source>
</evidence>
<dbReference type="GO" id="GO:0003700">
    <property type="term" value="F:DNA-binding transcription factor activity"/>
    <property type="evidence" value="ECO:0007669"/>
    <property type="project" value="TreeGrafter"/>
</dbReference>
<dbReference type="Proteomes" id="UP000551501">
    <property type="component" value="Unassembled WGS sequence"/>
</dbReference>
<feature type="DNA-binding region" description="H-T-H motif" evidence="2">
    <location>
        <begin position="36"/>
        <end position="55"/>
    </location>
</feature>
<keyword evidence="1 2" id="KW-0238">DNA-binding</keyword>
<dbReference type="RefSeq" id="WP_183372487.1">
    <property type="nucleotide sequence ID" value="NZ_BAABHL010000001.1"/>
</dbReference>
<dbReference type="Pfam" id="PF00440">
    <property type="entry name" value="TetR_N"/>
    <property type="match status" value="1"/>
</dbReference>
<proteinExistence type="predicted"/>
<dbReference type="GO" id="GO:0000976">
    <property type="term" value="F:transcription cis-regulatory region binding"/>
    <property type="evidence" value="ECO:0007669"/>
    <property type="project" value="TreeGrafter"/>
</dbReference>
<comment type="caution">
    <text evidence="4">The sequence shown here is derived from an EMBL/GenBank/DDBJ whole genome shotgun (WGS) entry which is preliminary data.</text>
</comment>
<dbReference type="EMBL" id="JACIFP010000001">
    <property type="protein sequence ID" value="MBB4137653.1"/>
    <property type="molecule type" value="Genomic_DNA"/>
</dbReference>
<reference evidence="4 5" key="1">
    <citation type="submission" date="2020-08" db="EMBL/GenBank/DDBJ databases">
        <title>Sequencing the genomes of 1000 actinobacteria strains.</title>
        <authorList>
            <person name="Klenk H.-P."/>
        </authorList>
    </citation>
    <scope>NUCLEOTIDE SEQUENCE [LARGE SCALE GENOMIC DNA]</scope>
    <source>
        <strain evidence="4 5">DSM 45298</strain>
    </source>
</reference>
<dbReference type="InterPro" id="IPR050109">
    <property type="entry name" value="HTH-type_TetR-like_transc_reg"/>
</dbReference>
<dbReference type="InterPro" id="IPR009057">
    <property type="entry name" value="Homeodomain-like_sf"/>
</dbReference>
<name>A0A840F555_9ACTN</name>
<evidence type="ECO:0000259" key="3">
    <source>
        <dbReference type="PROSITE" id="PS50977"/>
    </source>
</evidence>
<dbReference type="AlphaFoldDB" id="A0A840F555"/>
<evidence type="ECO:0000256" key="2">
    <source>
        <dbReference type="PROSITE-ProRule" id="PRU00335"/>
    </source>
</evidence>
<evidence type="ECO:0000313" key="5">
    <source>
        <dbReference type="Proteomes" id="UP000551501"/>
    </source>
</evidence>
<sequence length="197" mass="20999">MTTEVGTGRPRDSRIDAAVLGAAREVLSEVGYAGLTLTEVAARAGTSVPALRRRWPGKVHLVHHVLFPSEVTMPPRNPNATLDDEIVAIIDGCAVIFGDCATRQAVIGLIGDLGPQADVQQQLTDRLRDVVWPDVTQRLRDAAARDGIDAPDDPTMVIEMAFGGTLAAVLMRGGDGLDDAWRASMRRVLRAVLAAGD</sequence>
<dbReference type="SUPFAM" id="SSF46689">
    <property type="entry name" value="Homeodomain-like"/>
    <property type="match status" value="1"/>
</dbReference>
<protein>
    <submittedName>
        <fullName evidence="4">AcrR family transcriptional regulator</fullName>
    </submittedName>
</protein>
<feature type="domain" description="HTH tetR-type" evidence="3">
    <location>
        <begin position="13"/>
        <end position="73"/>
    </location>
</feature>
<dbReference type="Gene3D" id="1.10.357.10">
    <property type="entry name" value="Tetracycline Repressor, domain 2"/>
    <property type="match status" value="1"/>
</dbReference>
<dbReference type="PROSITE" id="PS50977">
    <property type="entry name" value="HTH_TETR_2"/>
    <property type="match status" value="1"/>
</dbReference>
<dbReference type="SUPFAM" id="SSF48498">
    <property type="entry name" value="Tetracyclin repressor-like, C-terminal domain"/>
    <property type="match status" value="1"/>
</dbReference>
<dbReference type="PANTHER" id="PTHR30055:SF230">
    <property type="entry name" value="TRANSCRIPTIONAL REGULATORY PROTEIN (PROBABLY TETR-FAMILY)-RELATED"/>
    <property type="match status" value="1"/>
</dbReference>
<dbReference type="InterPro" id="IPR036271">
    <property type="entry name" value="Tet_transcr_reg_TetR-rel_C_sf"/>
</dbReference>
<organism evidence="4 5">
    <name type="scientific">Gordonia humi</name>
    <dbReference type="NCBI Taxonomy" id="686429"/>
    <lineage>
        <taxon>Bacteria</taxon>
        <taxon>Bacillati</taxon>
        <taxon>Actinomycetota</taxon>
        <taxon>Actinomycetes</taxon>
        <taxon>Mycobacteriales</taxon>
        <taxon>Gordoniaceae</taxon>
        <taxon>Gordonia</taxon>
    </lineage>
</organism>
<evidence type="ECO:0000256" key="1">
    <source>
        <dbReference type="ARBA" id="ARBA00023125"/>
    </source>
</evidence>
<keyword evidence="5" id="KW-1185">Reference proteome</keyword>
<accession>A0A840F555</accession>